<dbReference type="Gene3D" id="3.30.300.130">
    <property type="entry name" value="Fe-S cluster assembly (FSCA)"/>
    <property type="match status" value="1"/>
</dbReference>
<dbReference type="SUPFAM" id="SSF110836">
    <property type="entry name" value="Hypothetical protein SAV1430"/>
    <property type="match status" value="1"/>
</dbReference>
<dbReference type="GO" id="GO:0005739">
    <property type="term" value="C:mitochondrion"/>
    <property type="evidence" value="ECO:0007669"/>
    <property type="project" value="TreeGrafter"/>
</dbReference>
<dbReference type="Gene3D" id="3.30.1370.70">
    <property type="entry name" value="Scaffold protein Nfu/NifU, N-terminal domain"/>
    <property type="match status" value="1"/>
</dbReference>
<dbReference type="SMART" id="SM00932">
    <property type="entry name" value="Nfu_N"/>
    <property type="match status" value="1"/>
</dbReference>
<dbReference type="FunFam" id="3.30.1370.70:FF:000001">
    <property type="entry name" value="NifU-like protein 4, mitochondrial"/>
    <property type="match status" value="1"/>
</dbReference>
<dbReference type="InterPro" id="IPR034904">
    <property type="entry name" value="FSCA_dom_sf"/>
</dbReference>
<dbReference type="InterPro" id="IPR001075">
    <property type="entry name" value="NIF_FeS_clus_asmbl_NifU_C"/>
</dbReference>
<evidence type="ECO:0000313" key="4">
    <source>
        <dbReference type="Proteomes" id="UP000799049"/>
    </source>
</evidence>
<dbReference type="Pfam" id="PF01106">
    <property type="entry name" value="NifU"/>
    <property type="match status" value="1"/>
</dbReference>
<evidence type="ECO:0000256" key="1">
    <source>
        <dbReference type="ARBA" id="ARBA00006420"/>
    </source>
</evidence>
<accession>A0A8K0AHX5</accession>
<dbReference type="InterPro" id="IPR036498">
    <property type="entry name" value="Nfu/NifU_N_sf"/>
</dbReference>
<reference evidence="3" key="1">
    <citation type="submission" date="2019-09" db="EMBL/GenBank/DDBJ databases">
        <title>The Mitochondrial Proteome of the Jakobid, Andalucia godoyi, a Protist With the Most Gene-Rich and Bacteria-Like Mitochondrial Genome.</title>
        <authorList>
            <person name="Gray M.W."/>
            <person name="Burger G."/>
            <person name="Derelle R."/>
            <person name="Klimes V."/>
            <person name="Leger M."/>
            <person name="Sarrasin M."/>
            <person name="Vlcek C."/>
            <person name="Roger A.J."/>
            <person name="Elias M."/>
            <person name="Lang B.F."/>
        </authorList>
    </citation>
    <scope>NUCLEOTIDE SEQUENCE</scope>
    <source>
        <strain evidence="3">And28</strain>
    </source>
</reference>
<dbReference type="FunFam" id="3.30.300.130:FF:000001">
    <property type="entry name" value="NFU1 iron-sulfur cluster scaffold"/>
    <property type="match status" value="1"/>
</dbReference>
<gene>
    <name evidence="3" type="ORF">ANDGO_03457</name>
</gene>
<keyword evidence="4" id="KW-1185">Reference proteome</keyword>
<dbReference type="PANTHER" id="PTHR11178">
    <property type="entry name" value="IRON-SULFUR CLUSTER SCAFFOLD PROTEIN NFU-RELATED"/>
    <property type="match status" value="1"/>
</dbReference>
<name>A0A8K0AHX5_ANDGO</name>
<dbReference type="GO" id="GO:0005506">
    <property type="term" value="F:iron ion binding"/>
    <property type="evidence" value="ECO:0007669"/>
    <property type="project" value="InterPro"/>
</dbReference>
<dbReference type="SUPFAM" id="SSF117916">
    <property type="entry name" value="Fe-S cluster assembly (FSCA) domain-like"/>
    <property type="match status" value="1"/>
</dbReference>
<organism evidence="3 4">
    <name type="scientific">Andalucia godoyi</name>
    <name type="common">Flagellate</name>
    <dbReference type="NCBI Taxonomy" id="505711"/>
    <lineage>
        <taxon>Eukaryota</taxon>
        <taxon>Discoba</taxon>
        <taxon>Jakobida</taxon>
        <taxon>Andalucina</taxon>
        <taxon>Andaluciidae</taxon>
        <taxon>Andalucia</taxon>
    </lineage>
</organism>
<dbReference type="Proteomes" id="UP000799049">
    <property type="component" value="Unassembled WGS sequence"/>
</dbReference>
<comment type="similarity">
    <text evidence="1">Belongs to the NifU family.</text>
</comment>
<dbReference type="AlphaFoldDB" id="A0A8K0AHX5"/>
<feature type="domain" description="Scaffold protein Nfu/NifU N-terminal" evidence="2">
    <location>
        <begin position="61"/>
        <end position="148"/>
    </location>
</feature>
<dbReference type="InterPro" id="IPR014824">
    <property type="entry name" value="Nfu/NifU_N"/>
</dbReference>
<proteinExistence type="inferred from homology"/>
<dbReference type="GO" id="GO:0016226">
    <property type="term" value="P:iron-sulfur cluster assembly"/>
    <property type="evidence" value="ECO:0007669"/>
    <property type="project" value="InterPro"/>
</dbReference>
<evidence type="ECO:0000259" key="2">
    <source>
        <dbReference type="SMART" id="SM00932"/>
    </source>
</evidence>
<dbReference type="OrthoDB" id="565552at2759"/>
<dbReference type="Pfam" id="PF08712">
    <property type="entry name" value="Nfu_N"/>
    <property type="match status" value="1"/>
</dbReference>
<comment type="caution">
    <text evidence="3">The sequence shown here is derived from an EMBL/GenBank/DDBJ whole genome shotgun (WGS) entry which is preliminary data.</text>
</comment>
<sequence length="266" mass="29298">MLKRISSSLSLSSLVSIRGLRLFARHHGSFVLAQSSVLDRCLVRCSSIGGARFVPVRTMFIQTEVTPNDDALKFKPGREVMGKRGSRNYSSPLETFNSLLAKRLFAIDGVHSVFLGPDFVTITKKPDATWATMKPDVYASIMDFFNANIPIIADDVEQPRDTAAQEGDSEVVLLIKELLETRIRPVVQEDGGDIEYRGFEAGIVKLKLVGACSTCSSSSATLKHGIENMLMHYIPEVVAVEPVVDKEEAAGNKAFDDFEKSIQNKK</sequence>
<dbReference type="PANTHER" id="PTHR11178:SF1">
    <property type="entry name" value="NFU1 IRON-SULFUR CLUSTER SCAFFOLD HOMOLOG, MITOCHONDRIAL"/>
    <property type="match status" value="1"/>
</dbReference>
<protein>
    <submittedName>
        <fullName evidence="3">Mitochondrial iron-sulfur cluster biosynthesis Nfu1</fullName>
    </submittedName>
</protein>
<evidence type="ECO:0000313" key="3">
    <source>
        <dbReference type="EMBL" id="KAF0852205.1"/>
    </source>
</evidence>
<dbReference type="GO" id="GO:0051536">
    <property type="term" value="F:iron-sulfur cluster binding"/>
    <property type="evidence" value="ECO:0007669"/>
    <property type="project" value="InterPro"/>
</dbReference>
<dbReference type="EMBL" id="VRVR01000053">
    <property type="protein sequence ID" value="KAF0852205.1"/>
    <property type="molecule type" value="Genomic_DNA"/>
</dbReference>